<dbReference type="GO" id="GO:0016765">
    <property type="term" value="F:transferase activity, transferring alkyl or aryl (other than methyl) groups"/>
    <property type="evidence" value="ECO:0007669"/>
    <property type="project" value="InterPro"/>
</dbReference>
<comment type="cofactor">
    <cofactor evidence="1">
        <name>Mg(2+)</name>
        <dbReference type="ChEBI" id="CHEBI:18420"/>
    </cofactor>
</comment>
<keyword evidence="5" id="KW-0472">Membrane</keyword>
<dbReference type="Gene3D" id="1.10.357.140">
    <property type="entry name" value="UbiA prenyltransferase"/>
    <property type="match status" value="1"/>
</dbReference>
<evidence type="ECO:0008006" key="8">
    <source>
        <dbReference type="Google" id="ProtNLM"/>
    </source>
</evidence>
<evidence type="ECO:0000313" key="7">
    <source>
        <dbReference type="Proteomes" id="UP001213799"/>
    </source>
</evidence>
<comment type="caution">
    <text evidence="6">The sequence shown here is derived from an EMBL/GenBank/DDBJ whole genome shotgun (WGS) entry which is preliminary data.</text>
</comment>
<reference evidence="6" key="1">
    <citation type="journal article" date="2023" name="IMA Fungus">
        <title>Comparative genomic study of the Penicillium genus elucidates a diverse pangenome and 15 lateral gene transfer events.</title>
        <authorList>
            <person name="Petersen C."/>
            <person name="Sorensen T."/>
            <person name="Nielsen M.R."/>
            <person name="Sondergaard T.E."/>
            <person name="Sorensen J.L."/>
            <person name="Fitzpatrick D.A."/>
            <person name="Frisvad J.C."/>
            <person name="Nielsen K.L."/>
        </authorList>
    </citation>
    <scope>NUCLEOTIDE SEQUENCE</scope>
    <source>
        <strain evidence="6">IBT 12815</strain>
    </source>
</reference>
<evidence type="ECO:0000256" key="1">
    <source>
        <dbReference type="ARBA" id="ARBA00001946"/>
    </source>
</evidence>
<dbReference type="Proteomes" id="UP001213799">
    <property type="component" value="Unassembled WGS sequence"/>
</dbReference>
<evidence type="ECO:0000256" key="5">
    <source>
        <dbReference type="ARBA" id="ARBA00023136"/>
    </source>
</evidence>
<dbReference type="PANTHER" id="PTHR42723:SF1">
    <property type="entry name" value="CHLOROPHYLL SYNTHASE, CHLOROPLASTIC"/>
    <property type="match status" value="1"/>
</dbReference>
<evidence type="ECO:0000256" key="2">
    <source>
        <dbReference type="ARBA" id="ARBA00004141"/>
    </source>
</evidence>
<evidence type="ECO:0000256" key="3">
    <source>
        <dbReference type="ARBA" id="ARBA00022692"/>
    </source>
</evidence>
<dbReference type="RefSeq" id="XP_056758184.1">
    <property type="nucleotide sequence ID" value="XM_056893189.1"/>
</dbReference>
<accession>A0AAD6EGR5</accession>
<dbReference type="EMBL" id="JAQJAE010000001">
    <property type="protein sequence ID" value="KAJ5617017.1"/>
    <property type="molecule type" value="Genomic_DNA"/>
</dbReference>
<keyword evidence="3" id="KW-0812">Transmembrane</keyword>
<keyword evidence="7" id="KW-1185">Reference proteome</keyword>
<dbReference type="PANTHER" id="PTHR42723">
    <property type="entry name" value="CHLOROPHYLL SYNTHASE"/>
    <property type="match status" value="1"/>
</dbReference>
<dbReference type="AlphaFoldDB" id="A0AAD6EGR5"/>
<dbReference type="GO" id="GO:0016020">
    <property type="term" value="C:membrane"/>
    <property type="evidence" value="ECO:0007669"/>
    <property type="project" value="UniProtKB-SubCell"/>
</dbReference>
<reference evidence="6" key="2">
    <citation type="submission" date="2023-01" db="EMBL/GenBank/DDBJ databases">
        <authorList>
            <person name="Petersen C."/>
        </authorList>
    </citation>
    <scope>NUCLEOTIDE SEQUENCE</scope>
    <source>
        <strain evidence="6">IBT 12815</strain>
    </source>
</reference>
<dbReference type="GeneID" id="81583431"/>
<dbReference type="InterPro" id="IPR000537">
    <property type="entry name" value="UbiA_prenyltransferase"/>
</dbReference>
<name>A0AAD6EGR5_9EURO</name>
<evidence type="ECO:0000256" key="4">
    <source>
        <dbReference type="ARBA" id="ARBA00022989"/>
    </source>
</evidence>
<sequence length="249" mass="27981">MQFLQASSGRFARELHITWALLRDNATAHLGNAVACLTARLVASPLAPIQYLEIIPPFALATIAFAYVFDIANQITSIEEDAINKPFRPIPAGLLTKEEASRRWFLSWSLPAIAVLCISGRDAAVYLVIWVALHYAWPRFNHWVMRNAFTAVGVTIQLKLLDAVISHAVPTIQMVPHLDVLLFLWFALTIHIQEFHDVEGDRQQKRQTLPLILPPKAVDLLRAGTGLLIITEACESSTWSLQLFWPLAW</sequence>
<dbReference type="InterPro" id="IPR050475">
    <property type="entry name" value="Prenyltransferase_related"/>
</dbReference>
<protein>
    <recommendedName>
        <fullName evidence="8">UbiA prenyltransferase family-domain-containing protein</fullName>
    </recommendedName>
</protein>
<evidence type="ECO:0000313" key="6">
    <source>
        <dbReference type="EMBL" id="KAJ5617017.1"/>
    </source>
</evidence>
<gene>
    <name evidence="6" type="ORF">N7537_002131</name>
</gene>
<dbReference type="Pfam" id="PF01040">
    <property type="entry name" value="UbiA"/>
    <property type="match status" value="1"/>
</dbReference>
<comment type="subcellular location">
    <subcellularLocation>
        <location evidence="2">Membrane</location>
        <topology evidence="2">Multi-pass membrane protein</topology>
    </subcellularLocation>
</comment>
<proteinExistence type="predicted"/>
<organism evidence="6 7">
    <name type="scientific">Penicillium hordei</name>
    <dbReference type="NCBI Taxonomy" id="40994"/>
    <lineage>
        <taxon>Eukaryota</taxon>
        <taxon>Fungi</taxon>
        <taxon>Dikarya</taxon>
        <taxon>Ascomycota</taxon>
        <taxon>Pezizomycotina</taxon>
        <taxon>Eurotiomycetes</taxon>
        <taxon>Eurotiomycetidae</taxon>
        <taxon>Eurotiales</taxon>
        <taxon>Aspergillaceae</taxon>
        <taxon>Penicillium</taxon>
    </lineage>
</organism>
<keyword evidence="4" id="KW-1133">Transmembrane helix</keyword>
<dbReference type="InterPro" id="IPR044878">
    <property type="entry name" value="UbiA_sf"/>
</dbReference>